<dbReference type="RefSeq" id="XP_005768796.1">
    <property type="nucleotide sequence ID" value="XM_005768739.1"/>
</dbReference>
<dbReference type="AlphaFoldDB" id="A0A0D3IYN2"/>
<reference evidence="2" key="2">
    <citation type="submission" date="2024-10" db="UniProtKB">
        <authorList>
            <consortium name="EnsemblProtists"/>
        </authorList>
    </citation>
    <scope>IDENTIFICATION</scope>
</reference>
<dbReference type="Gene3D" id="3.40.525.10">
    <property type="entry name" value="CRAL-TRIO lipid binding domain"/>
    <property type="match status" value="1"/>
</dbReference>
<reference evidence="3" key="1">
    <citation type="journal article" date="2013" name="Nature">
        <title>Pan genome of the phytoplankton Emiliania underpins its global distribution.</title>
        <authorList>
            <person name="Read B.A."/>
            <person name="Kegel J."/>
            <person name="Klute M.J."/>
            <person name="Kuo A."/>
            <person name="Lefebvre S.C."/>
            <person name="Maumus F."/>
            <person name="Mayer C."/>
            <person name="Miller J."/>
            <person name="Monier A."/>
            <person name="Salamov A."/>
            <person name="Young J."/>
            <person name="Aguilar M."/>
            <person name="Claverie J.M."/>
            <person name="Frickenhaus S."/>
            <person name="Gonzalez K."/>
            <person name="Herman E.K."/>
            <person name="Lin Y.C."/>
            <person name="Napier J."/>
            <person name="Ogata H."/>
            <person name="Sarno A.F."/>
            <person name="Shmutz J."/>
            <person name="Schroeder D."/>
            <person name="de Vargas C."/>
            <person name="Verret F."/>
            <person name="von Dassow P."/>
            <person name="Valentin K."/>
            <person name="Van de Peer Y."/>
            <person name="Wheeler G."/>
            <person name="Dacks J.B."/>
            <person name="Delwiche C.F."/>
            <person name="Dyhrman S.T."/>
            <person name="Glockner G."/>
            <person name="John U."/>
            <person name="Richards T."/>
            <person name="Worden A.Z."/>
            <person name="Zhang X."/>
            <person name="Grigoriev I.V."/>
            <person name="Allen A.E."/>
            <person name="Bidle K."/>
            <person name="Borodovsky M."/>
            <person name="Bowler C."/>
            <person name="Brownlee C."/>
            <person name="Cock J.M."/>
            <person name="Elias M."/>
            <person name="Gladyshev V.N."/>
            <person name="Groth M."/>
            <person name="Guda C."/>
            <person name="Hadaegh A."/>
            <person name="Iglesias-Rodriguez M.D."/>
            <person name="Jenkins J."/>
            <person name="Jones B.M."/>
            <person name="Lawson T."/>
            <person name="Leese F."/>
            <person name="Lindquist E."/>
            <person name="Lobanov A."/>
            <person name="Lomsadze A."/>
            <person name="Malik S.B."/>
            <person name="Marsh M.E."/>
            <person name="Mackinder L."/>
            <person name="Mock T."/>
            <person name="Mueller-Roeber B."/>
            <person name="Pagarete A."/>
            <person name="Parker M."/>
            <person name="Probert I."/>
            <person name="Quesneville H."/>
            <person name="Raines C."/>
            <person name="Rensing S.A."/>
            <person name="Riano-Pachon D.M."/>
            <person name="Richier S."/>
            <person name="Rokitta S."/>
            <person name="Shiraiwa Y."/>
            <person name="Soanes D.M."/>
            <person name="van der Giezen M."/>
            <person name="Wahlund T.M."/>
            <person name="Williams B."/>
            <person name="Wilson W."/>
            <person name="Wolfe G."/>
            <person name="Wurch L.L."/>
        </authorList>
    </citation>
    <scope>NUCLEOTIDE SEQUENCE</scope>
</reference>
<dbReference type="Proteomes" id="UP000013827">
    <property type="component" value="Unassembled WGS sequence"/>
</dbReference>
<proteinExistence type="predicted"/>
<sequence length="272" mass="28903">METPTAAAVEELRALVAAAPDLDASSREWALGPSVCHRYLAAGIASAKPGAAEALPFLLRTARWRESQAVGGAMLADDALSAFEEALRPKLLYSLSRDRAGRPLMIERVGAWDLTELTRVMTDSAGEVMRAHVLVNERIRVSVDEAGFASEGADPRAVLVFDMDGLGLRHLASRKLLQVFSEMSKLDSDHFPHTVGTIFVVGAPRAFSALWAAASAFVAEGTKKKVSVFSWAAAAEAHATLRECVGEACLPRELGGELVGAPPYSTLASSST</sequence>
<dbReference type="PROSITE" id="PS50191">
    <property type="entry name" value="CRAL_TRIO"/>
    <property type="match status" value="1"/>
</dbReference>
<dbReference type="CDD" id="cd00170">
    <property type="entry name" value="SEC14"/>
    <property type="match status" value="1"/>
</dbReference>
<dbReference type="PANTHER" id="PTHR45657:SF1">
    <property type="entry name" value="CRAL-TRIO DOMAIN-CONTAINING PROTEIN YKL091C-RELATED"/>
    <property type="match status" value="1"/>
</dbReference>
<dbReference type="EnsemblProtists" id="EOD16367">
    <property type="protein sequence ID" value="EOD16367"/>
    <property type="gene ID" value="EMIHUDRAFT_210748"/>
</dbReference>
<dbReference type="InterPro" id="IPR036865">
    <property type="entry name" value="CRAL-TRIO_dom_sf"/>
</dbReference>
<dbReference type="HOGENOM" id="CLU_1024627_0_0_1"/>
<evidence type="ECO:0000313" key="3">
    <source>
        <dbReference type="Proteomes" id="UP000013827"/>
    </source>
</evidence>
<feature type="domain" description="CRAL-TRIO" evidence="1">
    <location>
        <begin position="80"/>
        <end position="262"/>
    </location>
</feature>
<organism evidence="2 3">
    <name type="scientific">Emiliania huxleyi (strain CCMP1516)</name>
    <dbReference type="NCBI Taxonomy" id="280463"/>
    <lineage>
        <taxon>Eukaryota</taxon>
        <taxon>Haptista</taxon>
        <taxon>Haptophyta</taxon>
        <taxon>Prymnesiophyceae</taxon>
        <taxon>Isochrysidales</taxon>
        <taxon>Noelaerhabdaceae</taxon>
        <taxon>Emiliania</taxon>
    </lineage>
</organism>
<dbReference type="InterPro" id="IPR001251">
    <property type="entry name" value="CRAL-TRIO_dom"/>
</dbReference>
<accession>A0A0D3IYN2</accession>
<protein>
    <recommendedName>
        <fullName evidence="1">CRAL-TRIO domain-containing protein</fullName>
    </recommendedName>
</protein>
<evidence type="ECO:0000259" key="1">
    <source>
        <dbReference type="PROSITE" id="PS50191"/>
    </source>
</evidence>
<dbReference type="InterPro" id="IPR051026">
    <property type="entry name" value="PI/PC_transfer"/>
</dbReference>
<dbReference type="PANTHER" id="PTHR45657">
    <property type="entry name" value="CRAL-TRIO DOMAIN-CONTAINING PROTEIN YKL091C-RELATED"/>
    <property type="match status" value="1"/>
</dbReference>
<dbReference type="GeneID" id="17262527"/>
<dbReference type="PaxDb" id="2903-EOD16367"/>
<dbReference type="KEGG" id="ehx:EMIHUDRAFT_210748"/>
<dbReference type="Pfam" id="PF00650">
    <property type="entry name" value="CRAL_TRIO"/>
    <property type="match status" value="1"/>
</dbReference>
<dbReference type="SMART" id="SM00516">
    <property type="entry name" value="SEC14"/>
    <property type="match status" value="1"/>
</dbReference>
<dbReference type="SUPFAM" id="SSF52087">
    <property type="entry name" value="CRAL/TRIO domain"/>
    <property type="match status" value="1"/>
</dbReference>
<keyword evidence="3" id="KW-1185">Reference proteome</keyword>
<name>A0A0D3IYN2_EMIH1</name>
<evidence type="ECO:0000313" key="2">
    <source>
        <dbReference type="EnsemblProtists" id="EOD16367"/>
    </source>
</evidence>
<dbReference type="eggNOG" id="KOG1471">
    <property type="taxonomic scope" value="Eukaryota"/>
</dbReference>